<dbReference type="EMBL" id="JAJSOF020000039">
    <property type="protein sequence ID" value="KAJ4426759.1"/>
    <property type="molecule type" value="Genomic_DNA"/>
</dbReference>
<sequence length="161" mass="18529">HPQPPQHNCKKNYEGSSGGMEVAGVDKLFKHSLGARDVRYTRYHGDGDCKAFQTVVKEEPYGPKCKIQKLECIGFGLTVHQMRWTAYRAAEAEGINHPFSRKNEMAGFYWWVNFKKRFNLALRTPENLSLNRASMANRDLLNDFYDKTKNLMDDLNLGDKP</sequence>
<gene>
    <name evidence="2" type="ORF">ANN_26558</name>
</gene>
<protein>
    <recommendedName>
        <fullName evidence="1">Mutator-like transposase domain-containing protein</fullName>
    </recommendedName>
</protein>
<evidence type="ECO:0000259" key="1">
    <source>
        <dbReference type="Pfam" id="PF20700"/>
    </source>
</evidence>
<dbReference type="Proteomes" id="UP001148838">
    <property type="component" value="Unassembled WGS sequence"/>
</dbReference>
<accession>A0ABQ8RYH6</accession>
<proteinExistence type="predicted"/>
<name>A0ABQ8RYH6_PERAM</name>
<dbReference type="InterPro" id="IPR049012">
    <property type="entry name" value="Mutator_transp_dom"/>
</dbReference>
<evidence type="ECO:0000313" key="3">
    <source>
        <dbReference type="Proteomes" id="UP001148838"/>
    </source>
</evidence>
<reference evidence="2 3" key="1">
    <citation type="journal article" date="2022" name="Allergy">
        <title>Genome assembly and annotation of Periplaneta americana reveal a comprehensive cockroach allergen profile.</title>
        <authorList>
            <person name="Wang L."/>
            <person name="Xiong Q."/>
            <person name="Saelim N."/>
            <person name="Wang L."/>
            <person name="Nong W."/>
            <person name="Wan A.T."/>
            <person name="Shi M."/>
            <person name="Liu X."/>
            <person name="Cao Q."/>
            <person name="Hui J.H.L."/>
            <person name="Sookrung N."/>
            <person name="Leung T.F."/>
            <person name="Tungtrongchitr A."/>
            <person name="Tsui S.K.W."/>
        </authorList>
    </citation>
    <scope>NUCLEOTIDE SEQUENCE [LARGE SCALE GENOMIC DNA]</scope>
    <source>
        <strain evidence="2">PWHHKU_190912</strain>
    </source>
</reference>
<feature type="domain" description="Mutator-like transposase" evidence="1">
    <location>
        <begin position="4"/>
        <end position="74"/>
    </location>
</feature>
<keyword evidence="3" id="KW-1185">Reference proteome</keyword>
<evidence type="ECO:0000313" key="2">
    <source>
        <dbReference type="EMBL" id="KAJ4426759.1"/>
    </source>
</evidence>
<dbReference type="Pfam" id="PF20700">
    <property type="entry name" value="Mutator"/>
    <property type="match status" value="1"/>
</dbReference>
<feature type="non-terminal residue" evidence="2">
    <location>
        <position position="1"/>
    </location>
</feature>
<organism evidence="2 3">
    <name type="scientific">Periplaneta americana</name>
    <name type="common">American cockroach</name>
    <name type="synonym">Blatta americana</name>
    <dbReference type="NCBI Taxonomy" id="6978"/>
    <lineage>
        <taxon>Eukaryota</taxon>
        <taxon>Metazoa</taxon>
        <taxon>Ecdysozoa</taxon>
        <taxon>Arthropoda</taxon>
        <taxon>Hexapoda</taxon>
        <taxon>Insecta</taxon>
        <taxon>Pterygota</taxon>
        <taxon>Neoptera</taxon>
        <taxon>Polyneoptera</taxon>
        <taxon>Dictyoptera</taxon>
        <taxon>Blattodea</taxon>
        <taxon>Blattoidea</taxon>
        <taxon>Blattidae</taxon>
        <taxon>Blattinae</taxon>
        <taxon>Periplaneta</taxon>
    </lineage>
</organism>
<comment type="caution">
    <text evidence="2">The sequence shown here is derived from an EMBL/GenBank/DDBJ whole genome shotgun (WGS) entry which is preliminary data.</text>
</comment>